<feature type="transmembrane region" description="Helical" evidence="1">
    <location>
        <begin position="113"/>
        <end position="134"/>
    </location>
</feature>
<dbReference type="RefSeq" id="WP_133901018.1">
    <property type="nucleotide sequence ID" value="NZ_SOCP01000001.1"/>
</dbReference>
<dbReference type="InterPro" id="IPR036938">
    <property type="entry name" value="PAP2/HPO_sf"/>
</dbReference>
<protein>
    <submittedName>
        <fullName evidence="3">PAP2 superfamily protein</fullName>
    </submittedName>
</protein>
<comment type="caution">
    <text evidence="3">The sequence shown here is derived from an EMBL/GenBank/DDBJ whole genome shotgun (WGS) entry which is preliminary data.</text>
</comment>
<feature type="transmembrane region" description="Helical" evidence="1">
    <location>
        <begin position="83"/>
        <end position="101"/>
    </location>
</feature>
<keyword evidence="1" id="KW-0472">Membrane</keyword>
<dbReference type="Pfam" id="PF01569">
    <property type="entry name" value="PAP2"/>
    <property type="match status" value="1"/>
</dbReference>
<feature type="transmembrane region" description="Helical" evidence="1">
    <location>
        <begin position="141"/>
        <end position="162"/>
    </location>
</feature>
<feature type="transmembrane region" description="Helical" evidence="1">
    <location>
        <begin position="58"/>
        <end position="76"/>
    </location>
</feature>
<keyword evidence="1" id="KW-0812">Transmembrane</keyword>
<dbReference type="InterPro" id="IPR000326">
    <property type="entry name" value="PAP2/HPO"/>
</dbReference>
<organism evidence="3 4">
    <name type="scientific">Actinophytocola oryzae</name>
    <dbReference type="NCBI Taxonomy" id="502181"/>
    <lineage>
        <taxon>Bacteria</taxon>
        <taxon>Bacillati</taxon>
        <taxon>Actinomycetota</taxon>
        <taxon>Actinomycetes</taxon>
        <taxon>Pseudonocardiales</taxon>
        <taxon>Pseudonocardiaceae</taxon>
    </lineage>
</organism>
<reference evidence="3 4" key="1">
    <citation type="submission" date="2019-03" db="EMBL/GenBank/DDBJ databases">
        <title>Genomic Encyclopedia of Archaeal and Bacterial Type Strains, Phase II (KMG-II): from individual species to whole genera.</title>
        <authorList>
            <person name="Goeker M."/>
        </authorList>
    </citation>
    <scope>NUCLEOTIDE SEQUENCE [LARGE SCALE GENOMIC DNA]</scope>
    <source>
        <strain evidence="3 4">DSM 45499</strain>
    </source>
</reference>
<keyword evidence="1" id="KW-1133">Transmembrane helix</keyword>
<dbReference type="EMBL" id="SOCP01000001">
    <property type="protein sequence ID" value="TDV57793.1"/>
    <property type="molecule type" value="Genomic_DNA"/>
</dbReference>
<dbReference type="Gene3D" id="1.20.144.10">
    <property type="entry name" value="Phosphatidic acid phosphatase type 2/haloperoxidase"/>
    <property type="match status" value="1"/>
</dbReference>
<sequence length="207" mass="21509">MLRRPTTRAVLCGLCGLVVLVLGLLFVGDHTASGIDEVTSSAVAAWPHGVLRALVSPTEPYVLLPALTLLAAWCLHRSRPWDASLVVLGPSVALAVNTWVLKPLFDRWKGDTLVYPSGHTVSLVATLTVVFLLAGARARAITAAAGAVLLAGVTIGMLGLGYHYVTDVVGGTFFAVFAVLVVCGLLTAAAGRSSRPGRGGRSSRGTR</sequence>
<feature type="domain" description="Phosphatidic acid phosphatase type 2/haloperoxidase" evidence="2">
    <location>
        <begin position="112"/>
        <end position="182"/>
    </location>
</feature>
<evidence type="ECO:0000256" key="1">
    <source>
        <dbReference type="SAM" id="Phobius"/>
    </source>
</evidence>
<evidence type="ECO:0000259" key="2">
    <source>
        <dbReference type="Pfam" id="PF01569"/>
    </source>
</evidence>
<evidence type="ECO:0000313" key="4">
    <source>
        <dbReference type="Proteomes" id="UP000294927"/>
    </source>
</evidence>
<accession>A0A4R7W4Z0</accession>
<keyword evidence="4" id="KW-1185">Reference proteome</keyword>
<dbReference type="AlphaFoldDB" id="A0A4R7W4Z0"/>
<dbReference type="Proteomes" id="UP000294927">
    <property type="component" value="Unassembled WGS sequence"/>
</dbReference>
<dbReference type="SUPFAM" id="SSF48317">
    <property type="entry name" value="Acid phosphatase/Vanadium-dependent haloperoxidase"/>
    <property type="match status" value="1"/>
</dbReference>
<dbReference type="OrthoDB" id="4571073at2"/>
<name>A0A4R7W4Z0_9PSEU</name>
<feature type="transmembrane region" description="Helical" evidence="1">
    <location>
        <begin position="168"/>
        <end position="191"/>
    </location>
</feature>
<evidence type="ECO:0000313" key="3">
    <source>
        <dbReference type="EMBL" id="TDV57793.1"/>
    </source>
</evidence>
<gene>
    <name evidence="3" type="ORF">CLV71_101666</name>
</gene>
<proteinExistence type="predicted"/>